<feature type="transmembrane region" description="Helical" evidence="3">
    <location>
        <begin position="404"/>
        <end position="428"/>
    </location>
</feature>
<protein>
    <submittedName>
        <fullName evidence="4">Spore germination protein</fullName>
    </submittedName>
</protein>
<sequence length="482" mass="54156">METRESLIWEIRGKLQSIEDMVFQPFNIHGCSILLLYIRSIVDKRILREQIISPILKVGQSEGVGVSFLEQIENGSLFAMPFKKEREVDNIVDAIVTGSAVLYIPGLTYMCAFAIDDFAKRAISDSTNEVVLYGPQVAFIENIDDNLSLLRQKIKHPDLKTEQMTIGKYTKTIVCISYIEGICKTEVLNEVRMKLSEINIDGSLGVTYLTEFIEPRPFAMFPQIQYTERPDTVAAALLEGRIAVLQDGTPYTLILPVTYFSLMQSAEDYYQRFYTSSFTRLIRLMFVFVATMLPSLYVAVTTFHPEIIPTSLLITIAAARENIPFPALIEAFMMELFFEGLREAGIRIPRPLGQTVSIIGAIVIGQAAVQAGIVSAPMVIVVSITGIASFIIPHFELGQSFRLLRFAILLLGGTLGMLGIVISMYLLYLQMVSIKSYGVPYLRPFAPVNYSEMKDAFLRVPRFLQKQRPESFAGRNKRRGQS</sequence>
<dbReference type="AlphaFoldDB" id="A0A1R1DWR8"/>
<dbReference type="RefSeq" id="WP_076177025.1">
    <property type="nucleotide sequence ID" value="NZ_MRTP01000028.1"/>
</dbReference>
<evidence type="ECO:0000256" key="3">
    <source>
        <dbReference type="SAM" id="Phobius"/>
    </source>
</evidence>
<dbReference type="InterPro" id="IPR050768">
    <property type="entry name" value="UPF0353/GerABKA_families"/>
</dbReference>
<comment type="similarity">
    <text evidence="1">Belongs to the GerABKA family.</text>
</comment>
<comment type="caution">
    <text evidence="4">The sequence shown here is derived from an EMBL/GenBank/DDBJ whole genome shotgun (WGS) entry which is preliminary data.</text>
</comment>
<proteinExistence type="inferred from homology"/>
<dbReference type="PIRSF" id="PIRSF005690">
    <property type="entry name" value="GerBA"/>
    <property type="match status" value="1"/>
</dbReference>
<evidence type="ECO:0000256" key="2">
    <source>
        <dbReference type="ARBA" id="ARBA00023136"/>
    </source>
</evidence>
<feature type="transmembrane region" description="Helical" evidence="3">
    <location>
        <begin position="281"/>
        <end position="303"/>
    </location>
</feature>
<name>A0A1R1DWR8_9BACL</name>
<gene>
    <name evidence="4" type="ORF">BK138_35085</name>
</gene>
<dbReference type="PANTHER" id="PTHR22550:SF5">
    <property type="entry name" value="LEUCINE ZIPPER PROTEIN 4"/>
    <property type="match status" value="1"/>
</dbReference>
<dbReference type="Proteomes" id="UP000187172">
    <property type="component" value="Unassembled WGS sequence"/>
</dbReference>
<evidence type="ECO:0000256" key="1">
    <source>
        <dbReference type="ARBA" id="ARBA00005278"/>
    </source>
</evidence>
<dbReference type="GO" id="GO:0016020">
    <property type="term" value="C:membrane"/>
    <property type="evidence" value="ECO:0007669"/>
    <property type="project" value="InterPro"/>
</dbReference>
<dbReference type="Pfam" id="PF03323">
    <property type="entry name" value="GerA"/>
    <property type="match status" value="1"/>
</dbReference>
<organism evidence="4 5">
    <name type="scientific">Paenibacillus rhizosphaerae</name>
    <dbReference type="NCBI Taxonomy" id="297318"/>
    <lineage>
        <taxon>Bacteria</taxon>
        <taxon>Bacillati</taxon>
        <taxon>Bacillota</taxon>
        <taxon>Bacilli</taxon>
        <taxon>Bacillales</taxon>
        <taxon>Paenibacillaceae</taxon>
        <taxon>Paenibacillus</taxon>
    </lineage>
</organism>
<keyword evidence="3" id="KW-0812">Transmembrane</keyword>
<keyword evidence="3" id="KW-1133">Transmembrane helix</keyword>
<feature type="transmembrane region" description="Helical" evidence="3">
    <location>
        <begin position="362"/>
        <end position="392"/>
    </location>
</feature>
<dbReference type="InterPro" id="IPR004995">
    <property type="entry name" value="Spore_Ger"/>
</dbReference>
<keyword evidence="2 3" id="KW-0472">Membrane</keyword>
<dbReference type="EMBL" id="MRTP01000028">
    <property type="protein sequence ID" value="OMF43989.1"/>
    <property type="molecule type" value="Genomic_DNA"/>
</dbReference>
<dbReference type="GO" id="GO:0009847">
    <property type="term" value="P:spore germination"/>
    <property type="evidence" value="ECO:0007669"/>
    <property type="project" value="InterPro"/>
</dbReference>
<evidence type="ECO:0000313" key="5">
    <source>
        <dbReference type="Proteomes" id="UP000187172"/>
    </source>
</evidence>
<keyword evidence="5" id="KW-1185">Reference proteome</keyword>
<evidence type="ECO:0000313" key="4">
    <source>
        <dbReference type="EMBL" id="OMF43989.1"/>
    </source>
</evidence>
<accession>A0A1R1DWR8</accession>
<reference evidence="4 5" key="1">
    <citation type="submission" date="2016-11" db="EMBL/GenBank/DDBJ databases">
        <title>Paenibacillus species isolates.</title>
        <authorList>
            <person name="Beno S.M."/>
        </authorList>
    </citation>
    <scope>NUCLEOTIDE SEQUENCE [LARGE SCALE GENOMIC DNA]</scope>
    <source>
        <strain evidence="4 5">FSL R5-0378</strain>
    </source>
</reference>
<dbReference type="PANTHER" id="PTHR22550">
    <property type="entry name" value="SPORE GERMINATION PROTEIN"/>
    <property type="match status" value="1"/>
</dbReference>
<dbReference type="STRING" id="297318.BK138_35085"/>